<evidence type="ECO:0000313" key="2">
    <source>
        <dbReference type="Proteomes" id="UP000770661"/>
    </source>
</evidence>
<reference evidence="1" key="1">
    <citation type="submission" date="2020-07" db="EMBL/GenBank/DDBJ databases">
        <title>The High-quality genome of the commercially important snow crab, Chionoecetes opilio.</title>
        <authorList>
            <person name="Jeong J.-H."/>
            <person name="Ryu S."/>
        </authorList>
    </citation>
    <scope>NUCLEOTIDE SEQUENCE</scope>
    <source>
        <strain evidence="1">MADBK_172401_WGS</strain>
        <tissue evidence="1">Digestive gland</tissue>
    </source>
</reference>
<sequence>MALQAQLLPPLANPCSTKRRDVAGLCFVYNTHKHSPQSGCSFRQPGKTTRPHHARLLLPRDHQLSSLLPRTETSLRSSFHATQNVEPAGTTQHKASLYHHHFKTFKSAVNAWITQP</sequence>
<dbReference type="AlphaFoldDB" id="A0A8J5CRI6"/>
<keyword evidence="2" id="KW-1185">Reference proteome</keyword>
<proteinExistence type="predicted"/>
<dbReference type="OrthoDB" id="7468774at2759"/>
<comment type="caution">
    <text evidence="1">The sequence shown here is derived from an EMBL/GenBank/DDBJ whole genome shotgun (WGS) entry which is preliminary data.</text>
</comment>
<organism evidence="1 2">
    <name type="scientific">Chionoecetes opilio</name>
    <name type="common">Atlantic snow crab</name>
    <name type="synonym">Cancer opilio</name>
    <dbReference type="NCBI Taxonomy" id="41210"/>
    <lineage>
        <taxon>Eukaryota</taxon>
        <taxon>Metazoa</taxon>
        <taxon>Ecdysozoa</taxon>
        <taxon>Arthropoda</taxon>
        <taxon>Crustacea</taxon>
        <taxon>Multicrustacea</taxon>
        <taxon>Malacostraca</taxon>
        <taxon>Eumalacostraca</taxon>
        <taxon>Eucarida</taxon>
        <taxon>Decapoda</taxon>
        <taxon>Pleocyemata</taxon>
        <taxon>Brachyura</taxon>
        <taxon>Eubrachyura</taxon>
        <taxon>Majoidea</taxon>
        <taxon>Majidae</taxon>
        <taxon>Chionoecetes</taxon>
    </lineage>
</organism>
<name>A0A8J5CRI6_CHIOP</name>
<protein>
    <submittedName>
        <fullName evidence="1">Uncharacterized protein</fullName>
    </submittedName>
</protein>
<dbReference type="EMBL" id="JACEEZ010017982">
    <property type="protein sequence ID" value="KAG0717227.1"/>
    <property type="molecule type" value="Genomic_DNA"/>
</dbReference>
<evidence type="ECO:0000313" key="1">
    <source>
        <dbReference type="EMBL" id="KAG0717227.1"/>
    </source>
</evidence>
<accession>A0A8J5CRI6</accession>
<dbReference type="Proteomes" id="UP000770661">
    <property type="component" value="Unassembled WGS sequence"/>
</dbReference>
<gene>
    <name evidence="1" type="ORF">GWK47_054870</name>
</gene>